<accession>V7DAA1</accession>
<protein>
    <submittedName>
        <fullName evidence="1">Uncharacterized protein</fullName>
    </submittedName>
</protein>
<reference evidence="1 2" key="1">
    <citation type="submission" date="2013-10" db="EMBL/GenBank/DDBJ databases">
        <title>Whole Genome Shotgun Sequence of Pseudomonas taiwanensis SJ9.</title>
        <authorList>
            <person name="Hong S.-J."/>
            <person name="Shin J.-H."/>
        </authorList>
    </citation>
    <scope>NUCLEOTIDE SEQUENCE [LARGE SCALE GENOMIC DNA]</scope>
    <source>
        <strain evidence="1 2">SJ9</strain>
    </source>
</reference>
<organism evidence="1 2">
    <name type="scientific">Pseudomonas taiwanensis SJ9</name>
    <dbReference type="NCBI Taxonomy" id="1388762"/>
    <lineage>
        <taxon>Bacteria</taxon>
        <taxon>Pseudomonadati</taxon>
        <taxon>Pseudomonadota</taxon>
        <taxon>Gammaproteobacteria</taxon>
        <taxon>Pseudomonadales</taxon>
        <taxon>Pseudomonadaceae</taxon>
        <taxon>Pseudomonas</taxon>
    </lineage>
</organism>
<dbReference type="EMBL" id="AXUP01000166">
    <property type="protein sequence ID" value="ESW39224.1"/>
    <property type="molecule type" value="Genomic_DNA"/>
</dbReference>
<dbReference type="AlphaFoldDB" id="V7DAA1"/>
<sequence length="129" mass="14666">MTALPTLTITVANHSTRDICSIYLVGGFDEEKNHYKGRPEFRGSQKQEYKDICHRAERGKVLQREGAMEEKDEKGDAAALAQLQMAIVGLLSEGIFEFRGLQYRFQISAIDPDTLDFLTREVIAQVNEW</sequence>
<dbReference type="RefSeq" id="WP_023661698.1">
    <property type="nucleotide sequence ID" value="NZ_AXUP01000166.1"/>
</dbReference>
<evidence type="ECO:0000313" key="2">
    <source>
        <dbReference type="Proteomes" id="UP000018511"/>
    </source>
</evidence>
<gene>
    <name evidence="1" type="ORF">O164_13430</name>
</gene>
<comment type="caution">
    <text evidence="1">The sequence shown here is derived from an EMBL/GenBank/DDBJ whole genome shotgun (WGS) entry which is preliminary data.</text>
</comment>
<dbReference type="Proteomes" id="UP000018511">
    <property type="component" value="Unassembled WGS sequence"/>
</dbReference>
<name>V7DAA1_9PSED</name>
<evidence type="ECO:0000313" key="1">
    <source>
        <dbReference type="EMBL" id="ESW39224.1"/>
    </source>
</evidence>
<proteinExistence type="predicted"/>